<name>A0A8J1XTQ8_OWEFU</name>
<evidence type="ECO:0000256" key="1">
    <source>
        <dbReference type="ARBA" id="ARBA00022572"/>
    </source>
</evidence>
<keyword evidence="5" id="KW-1185">Reference proteome</keyword>
<proteinExistence type="predicted"/>
<evidence type="ECO:0000256" key="3">
    <source>
        <dbReference type="PROSITE-ProRule" id="PRU00121"/>
    </source>
</evidence>
<keyword evidence="2" id="KW-1015">Disulfide bond</keyword>
<dbReference type="InterPro" id="IPR050111">
    <property type="entry name" value="C-type_lectin/snaclec_domain"/>
</dbReference>
<sequence length="413" mass="47145">NPFKLDYAAKGLGDHNHCRNPNGLYRPWCYINKHCRQGFCDVPQLEVVDDINDDCSELAANEVLYCQSEDAKRGCRKYCYHVGPHVHKVTNIAEPYIEPYGTKLGASVPYTDGDVILITCCQDGVELIGYEKRMALTDGTWSGRRNVCQVCIQGWTKYNGHCYKALTEDVLSFDDAEAKCRAHTAHLTSITSQGEQDFIEQLLSETDGAEDVWIGYRQYDNLSVITYPSWHWMDGSPARYQRWGDGAMKSDSQDCVSSNVDDRYWKDSHCTDNKEIICKKPIVERRVCDNGWSEFEGYCYFGVDINFDWQAGDDYCANLGAHLTSILSEAEDDFVYNLAVSSAITGTFWIGFNDINVERMFEWKDGSTIPYENWEHGEPNGGASQNCTRMQLSEAWEWEDKDCVYEKQFICKG</sequence>
<protein>
    <submittedName>
        <fullName evidence="4">Uncharacterized protein</fullName>
    </submittedName>
</protein>
<accession>A0A8J1XTQ8</accession>
<organism evidence="4 5">
    <name type="scientific">Owenia fusiformis</name>
    <name type="common">Polychaete worm</name>
    <dbReference type="NCBI Taxonomy" id="6347"/>
    <lineage>
        <taxon>Eukaryota</taxon>
        <taxon>Metazoa</taxon>
        <taxon>Spiralia</taxon>
        <taxon>Lophotrochozoa</taxon>
        <taxon>Annelida</taxon>
        <taxon>Polychaeta</taxon>
        <taxon>Sedentaria</taxon>
        <taxon>Canalipalpata</taxon>
        <taxon>Sabellida</taxon>
        <taxon>Oweniida</taxon>
        <taxon>Oweniidae</taxon>
        <taxon>Owenia</taxon>
    </lineage>
</organism>
<dbReference type="SUPFAM" id="SSF57440">
    <property type="entry name" value="Kringle-like"/>
    <property type="match status" value="1"/>
</dbReference>
<dbReference type="PROSITE" id="PS50070">
    <property type="entry name" value="KRINGLE_2"/>
    <property type="match status" value="1"/>
</dbReference>
<keyword evidence="1 3" id="KW-0420">Kringle</keyword>
<evidence type="ECO:0000256" key="2">
    <source>
        <dbReference type="ARBA" id="ARBA00023157"/>
    </source>
</evidence>
<feature type="non-terminal residue" evidence="4">
    <location>
        <position position="413"/>
    </location>
</feature>
<dbReference type="PROSITE" id="PS00615">
    <property type="entry name" value="C_TYPE_LECTIN_1"/>
    <property type="match status" value="1"/>
</dbReference>
<dbReference type="SMART" id="SM00034">
    <property type="entry name" value="CLECT"/>
    <property type="match status" value="2"/>
</dbReference>
<dbReference type="Pfam" id="PF00059">
    <property type="entry name" value="Lectin_C"/>
    <property type="match status" value="2"/>
</dbReference>
<evidence type="ECO:0000313" key="4">
    <source>
        <dbReference type="EMBL" id="CAH1796424.1"/>
    </source>
</evidence>
<dbReference type="EMBL" id="CAIIXF020000010">
    <property type="protein sequence ID" value="CAH1796424.1"/>
    <property type="molecule type" value="Genomic_DNA"/>
</dbReference>
<dbReference type="Gene3D" id="3.10.100.10">
    <property type="entry name" value="Mannose-Binding Protein A, subunit A"/>
    <property type="match status" value="2"/>
</dbReference>
<dbReference type="PANTHER" id="PTHR22803">
    <property type="entry name" value="MANNOSE, PHOSPHOLIPASE, LECTIN RECEPTOR RELATED"/>
    <property type="match status" value="1"/>
</dbReference>
<comment type="caution">
    <text evidence="3">Lacks conserved residue(s) required for the propagation of feature annotation.</text>
</comment>
<reference evidence="4" key="1">
    <citation type="submission" date="2022-03" db="EMBL/GenBank/DDBJ databases">
        <authorList>
            <person name="Martin C."/>
        </authorList>
    </citation>
    <scope>NUCLEOTIDE SEQUENCE</scope>
</reference>
<evidence type="ECO:0000313" key="5">
    <source>
        <dbReference type="Proteomes" id="UP000749559"/>
    </source>
</evidence>
<dbReference type="InterPro" id="IPR001304">
    <property type="entry name" value="C-type_lectin-like"/>
</dbReference>
<comment type="caution">
    <text evidence="4">The sequence shown here is derived from an EMBL/GenBank/DDBJ whole genome shotgun (WGS) entry which is preliminary data.</text>
</comment>
<dbReference type="SMART" id="SM00130">
    <property type="entry name" value="KR"/>
    <property type="match status" value="1"/>
</dbReference>
<dbReference type="SUPFAM" id="SSF56436">
    <property type="entry name" value="C-type lectin-like"/>
    <property type="match status" value="2"/>
</dbReference>
<dbReference type="AlphaFoldDB" id="A0A8J1XTQ8"/>
<dbReference type="InterPro" id="IPR038178">
    <property type="entry name" value="Kringle_sf"/>
</dbReference>
<dbReference type="InterPro" id="IPR000001">
    <property type="entry name" value="Kringle"/>
</dbReference>
<feature type="non-terminal residue" evidence="4">
    <location>
        <position position="1"/>
    </location>
</feature>
<dbReference type="InterPro" id="IPR016186">
    <property type="entry name" value="C-type_lectin-like/link_sf"/>
</dbReference>
<dbReference type="Proteomes" id="UP000749559">
    <property type="component" value="Unassembled WGS sequence"/>
</dbReference>
<dbReference type="PROSITE" id="PS50041">
    <property type="entry name" value="C_TYPE_LECTIN_2"/>
    <property type="match status" value="2"/>
</dbReference>
<dbReference type="Gene3D" id="2.40.20.10">
    <property type="entry name" value="Plasminogen Kringle 4"/>
    <property type="match status" value="1"/>
</dbReference>
<dbReference type="CDD" id="cd00037">
    <property type="entry name" value="CLECT"/>
    <property type="match status" value="2"/>
</dbReference>
<dbReference type="OrthoDB" id="6271941at2759"/>
<dbReference type="InterPro" id="IPR018378">
    <property type="entry name" value="C-type_lectin_CS"/>
</dbReference>
<gene>
    <name evidence="4" type="ORF">OFUS_LOCUS20837</name>
</gene>
<dbReference type="InterPro" id="IPR016187">
    <property type="entry name" value="CTDL_fold"/>
</dbReference>
<dbReference type="InterPro" id="IPR013806">
    <property type="entry name" value="Kringle-like"/>
</dbReference>